<proteinExistence type="predicted"/>
<organism evidence="2 3">
    <name type="scientific">Criibacterium bergeronii</name>
    <dbReference type="NCBI Taxonomy" id="1871336"/>
    <lineage>
        <taxon>Bacteria</taxon>
        <taxon>Bacillati</taxon>
        <taxon>Bacillota</taxon>
        <taxon>Clostridia</taxon>
        <taxon>Peptostreptococcales</taxon>
        <taxon>Filifactoraceae</taxon>
        <taxon>Criibacterium</taxon>
    </lineage>
</organism>
<name>A0A371ILJ7_9FIRM</name>
<gene>
    <name evidence="2" type="ORF">BBG48_005145</name>
</gene>
<keyword evidence="1" id="KW-0472">Membrane</keyword>
<keyword evidence="1" id="KW-1133">Transmembrane helix</keyword>
<reference evidence="2 3" key="1">
    <citation type="journal article" date="2016" name="Genome Announc.">
        <title>Draft Genome Sequence of Criibacterium bergeronii gen. nov., sp. nov., Strain CCRI-22567T, Isolated from a Vaginal Sample from a Woman with Bacterial Vaginosis.</title>
        <authorList>
            <person name="Maheux A.F."/>
            <person name="Berube E."/>
            <person name="Boudreau D.K."/>
            <person name="Raymond F."/>
            <person name="Corbeil J."/>
            <person name="Roy P.H."/>
            <person name="Boissinot M."/>
            <person name="Omar R.F."/>
        </authorList>
    </citation>
    <scope>NUCLEOTIDE SEQUENCE [LARGE SCALE GENOMIC DNA]</scope>
    <source>
        <strain evidence="2 3">CCRI-22567</strain>
    </source>
</reference>
<feature type="transmembrane region" description="Helical" evidence="1">
    <location>
        <begin position="6"/>
        <end position="22"/>
    </location>
</feature>
<evidence type="ECO:0000256" key="1">
    <source>
        <dbReference type="SAM" id="Phobius"/>
    </source>
</evidence>
<feature type="transmembrane region" description="Helical" evidence="1">
    <location>
        <begin position="34"/>
        <end position="55"/>
    </location>
</feature>
<dbReference type="AlphaFoldDB" id="A0A371ILJ7"/>
<evidence type="ECO:0000313" key="2">
    <source>
        <dbReference type="EMBL" id="RDY21316.1"/>
    </source>
</evidence>
<dbReference type="Proteomes" id="UP000093352">
    <property type="component" value="Unassembled WGS sequence"/>
</dbReference>
<dbReference type="STRING" id="1871336.BBG48_10635"/>
<evidence type="ECO:0000313" key="3">
    <source>
        <dbReference type="Proteomes" id="UP000093352"/>
    </source>
</evidence>
<keyword evidence="1" id="KW-0812">Transmembrane</keyword>
<dbReference type="RefSeq" id="WP_068913475.1">
    <property type="nucleotide sequence ID" value="NZ_MBEW02000008.1"/>
</dbReference>
<protein>
    <submittedName>
        <fullName evidence="2">Uncharacterized protein</fullName>
    </submittedName>
</protein>
<feature type="transmembrane region" description="Helical" evidence="1">
    <location>
        <begin position="61"/>
        <end position="78"/>
    </location>
</feature>
<comment type="caution">
    <text evidence="2">The sequence shown here is derived from an EMBL/GenBank/DDBJ whole genome shotgun (WGS) entry which is preliminary data.</text>
</comment>
<sequence>MDKFKDFLIQALVIGLYFFLTSKKVPKQVRETTSASATLIFALVGLLMLVGGFYAIKAADIKMLLMFLGVSILMFFGVKNQWKKTDDIINDRDGIQEYSQEDVKDVKFDELDLKDNLSEKDDINADKK</sequence>
<keyword evidence="3" id="KW-1185">Reference proteome</keyword>
<dbReference type="EMBL" id="MBEW02000008">
    <property type="protein sequence ID" value="RDY21316.1"/>
    <property type="molecule type" value="Genomic_DNA"/>
</dbReference>
<accession>A0A371ILJ7</accession>